<evidence type="ECO:0000256" key="1">
    <source>
        <dbReference type="SAM" id="Coils"/>
    </source>
</evidence>
<proteinExistence type="predicted"/>
<dbReference type="EMBL" id="JAUJYO010000012">
    <property type="protein sequence ID" value="KAK1301681.1"/>
    <property type="molecule type" value="Genomic_DNA"/>
</dbReference>
<reference evidence="3" key="1">
    <citation type="journal article" date="2023" name="Nat. Commun.">
        <title>Diploid and tetraploid genomes of Acorus and the evolution of monocots.</title>
        <authorList>
            <person name="Ma L."/>
            <person name="Liu K.W."/>
            <person name="Li Z."/>
            <person name="Hsiao Y.Y."/>
            <person name="Qi Y."/>
            <person name="Fu T."/>
            <person name="Tang G.D."/>
            <person name="Zhang D."/>
            <person name="Sun W.H."/>
            <person name="Liu D.K."/>
            <person name="Li Y."/>
            <person name="Chen G.Z."/>
            <person name="Liu X.D."/>
            <person name="Liao X.Y."/>
            <person name="Jiang Y.T."/>
            <person name="Yu X."/>
            <person name="Hao Y."/>
            <person name="Huang J."/>
            <person name="Zhao X.W."/>
            <person name="Ke S."/>
            <person name="Chen Y.Y."/>
            <person name="Wu W.L."/>
            <person name="Hsu J.L."/>
            <person name="Lin Y.F."/>
            <person name="Huang M.D."/>
            <person name="Li C.Y."/>
            <person name="Huang L."/>
            <person name="Wang Z.W."/>
            <person name="Zhao X."/>
            <person name="Zhong W.Y."/>
            <person name="Peng D.H."/>
            <person name="Ahmad S."/>
            <person name="Lan S."/>
            <person name="Zhang J.S."/>
            <person name="Tsai W.C."/>
            <person name="Van de Peer Y."/>
            <person name="Liu Z.J."/>
        </authorList>
    </citation>
    <scope>NUCLEOTIDE SEQUENCE</scope>
    <source>
        <strain evidence="3">CP</strain>
    </source>
</reference>
<evidence type="ECO:0000313" key="4">
    <source>
        <dbReference type="Proteomes" id="UP001180020"/>
    </source>
</evidence>
<sequence length="219" mass="25034">MKEEILRLEQSHQASNIEETEILLNKLAVTVPVDEDISEKLKKAEEELDDLKQDMKLKREEIDKLRCEKVADLTCKLDALNNEIQRITKERDMLEGSNVQLRAANEGLKLVVESKDAKIEELKVKTREYVNYERWRMSNVVGMLEGMEFDSAEEKTAERIPSLDLVPPVEKTAERTPSVDLADVGYLNNSSKNHKKLNVNSKANGRGKLDFSCRSMETV</sequence>
<evidence type="ECO:0000313" key="3">
    <source>
        <dbReference type="EMBL" id="KAK1301681.1"/>
    </source>
</evidence>
<protein>
    <submittedName>
        <fullName evidence="3">Uncharacterized protein</fullName>
    </submittedName>
</protein>
<organism evidence="3 4">
    <name type="scientific">Acorus calamus</name>
    <name type="common">Sweet flag</name>
    <dbReference type="NCBI Taxonomy" id="4465"/>
    <lineage>
        <taxon>Eukaryota</taxon>
        <taxon>Viridiplantae</taxon>
        <taxon>Streptophyta</taxon>
        <taxon>Embryophyta</taxon>
        <taxon>Tracheophyta</taxon>
        <taxon>Spermatophyta</taxon>
        <taxon>Magnoliopsida</taxon>
        <taxon>Liliopsida</taxon>
        <taxon>Acoraceae</taxon>
        <taxon>Acorus</taxon>
    </lineage>
</organism>
<accession>A0AAV9DL75</accession>
<comment type="caution">
    <text evidence="3">The sequence shown here is derived from an EMBL/GenBank/DDBJ whole genome shotgun (WGS) entry which is preliminary data.</text>
</comment>
<dbReference type="Proteomes" id="UP001180020">
    <property type="component" value="Unassembled WGS sequence"/>
</dbReference>
<feature type="region of interest" description="Disordered" evidence="2">
    <location>
        <begin position="190"/>
        <end position="219"/>
    </location>
</feature>
<reference evidence="3" key="2">
    <citation type="submission" date="2023-06" db="EMBL/GenBank/DDBJ databases">
        <authorList>
            <person name="Ma L."/>
            <person name="Liu K.-W."/>
            <person name="Li Z."/>
            <person name="Hsiao Y.-Y."/>
            <person name="Qi Y."/>
            <person name="Fu T."/>
            <person name="Tang G."/>
            <person name="Zhang D."/>
            <person name="Sun W.-H."/>
            <person name="Liu D.-K."/>
            <person name="Li Y."/>
            <person name="Chen G.-Z."/>
            <person name="Liu X.-D."/>
            <person name="Liao X.-Y."/>
            <person name="Jiang Y.-T."/>
            <person name="Yu X."/>
            <person name="Hao Y."/>
            <person name="Huang J."/>
            <person name="Zhao X.-W."/>
            <person name="Ke S."/>
            <person name="Chen Y.-Y."/>
            <person name="Wu W.-L."/>
            <person name="Hsu J.-L."/>
            <person name="Lin Y.-F."/>
            <person name="Huang M.-D."/>
            <person name="Li C.-Y."/>
            <person name="Huang L."/>
            <person name="Wang Z.-W."/>
            <person name="Zhao X."/>
            <person name="Zhong W.-Y."/>
            <person name="Peng D.-H."/>
            <person name="Ahmad S."/>
            <person name="Lan S."/>
            <person name="Zhang J.-S."/>
            <person name="Tsai W.-C."/>
            <person name="Van De Peer Y."/>
            <person name="Liu Z.-J."/>
        </authorList>
    </citation>
    <scope>NUCLEOTIDE SEQUENCE</scope>
    <source>
        <strain evidence="3">CP</strain>
        <tissue evidence="3">Leaves</tissue>
    </source>
</reference>
<keyword evidence="4" id="KW-1185">Reference proteome</keyword>
<keyword evidence="1" id="KW-0175">Coiled coil</keyword>
<gene>
    <name evidence="3" type="ORF">QJS10_CPB12g00910</name>
</gene>
<feature type="coiled-coil region" evidence="1">
    <location>
        <begin position="34"/>
        <end position="97"/>
    </location>
</feature>
<name>A0AAV9DL75_ACOCL</name>
<dbReference type="AlphaFoldDB" id="A0AAV9DL75"/>
<evidence type="ECO:0000256" key="2">
    <source>
        <dbReference type="SAM" id="MobiDB-lite"/>
    </source>
</evidence>